<dbReference type="Proteomes" id="UP000737391">
    <property type="component" value="Unassembled WGS sequence"/>
</dbReference>
<evidence type="ECO:0000256" key="3">
    <source>
        <dbReference type="ARBA" id="ARBA00022833"/>
    </source>
</evidence>
<comment type="caution">
    <text evidence="6">The sequence shown here is derived from an EMBL/GenBank/DDBJ whole genome shotgun (WGS) entry which is preliminary data.</text>
</comment>
<proteinExistence type="predicted"/>
<dbReference type="SMART" id="SM01328">
    <property type="entry name" value="zf-3CxxC"/>
    <property type="match status" value="1"/>
</dbReference>
<evidence type="ECO:0000259" key="5">
    <source>
        <dbReference type="SMART" id="SM01328"/>
    </source>
</evidence>
<keyword evidence="2" id="KW-0863">Zinc-finger</keyword>
<evidence type="ECO:0000256" key="1">
    <source>
        <dbReference type="ARBA" id="ARBA00022723"/>
    </source>
</evidence>
<evidence type="ECO:0000256" key="4">
    <source>
        <dbReference type="SAM" id="MobiDB-lite"/>
    </source>
</evidence>
<keyword evidence="3" id="KW-0862">Zinc</keyword>
<dbReference type="Pfam" id="PF13695">
    <property type="entry name" value="Zn_ribbon_3CxxC"/>
    <property type="match status" value="1"/>
</dbReference>
<feature type="domain" description="3CxxC-type" evidence="5">
    <location>
        <begin position="81"/>
        <end position="180"/>
    </location>
</feature>
<dbReference type="OrthoDB" id="8121437at2759"/>
<accession>A0A9P5E574</accession>
<protein>
    <recommendedName>
        <fullName evidence="5">3CxxC-type domain-containing protein</fullName>
    </recommendedName>
</protein>
<evidence type="ECO:0000313" key="7">
    <source>
        <dbReference type="Proteomes" id="UP000737391"/>
    </source>
</evidence>
<dbReference type="AlphaFoldDB" id="A0A9P5E574"/>
<dbReference type="GO" id="GO:0008270">
    <property type="term" value="F:zinc ion binding"/>
    <property type="evidence" value="ECO:0007669"/>
    <property type="project" value="UniProtKB-KW"/>
</dbReference>
<feature type="region of interest" description="Disordered" evidence="4">
    <location>
        <begin position="180"/>
        <end position="202"/>
    </location>
</feature>
<reference evidence="6" key="1">
    <citation type="submission" date="2020-01" db="EMBL/GenBank/DDBJ databases">
        <title>Identification and distribution of gene clusters putatively required for synthesis of sphingolipid metabolism inhibitors in phylogenetically diverse species of the filamentous fungus Fusarium.</title>
        <authorList>
            <person name="Kim H.-S."/>
            <person name="Busman M."/>
            <person name="Brown D.W."/>
            <person name="Divon H."/>
            <person name="Uhlig S."/>
            <person name="Proctor R.H."/>
        </authorList>
    </citation>
    <scope>NUCLEOTIDE SEQUENCE</scope>
    <source>
        <strain evidence="6">NRRL 31653</strain>
    </source>
</reference>
<evidence type="ECO:0000256" key="2">
    <source>
        <dbReference type="ARBA" id="ARBA00022771"/>
    </source>
</evidence>
<keyword evidence="1" id="KW-0479">Metal-binding</keyword>
<name>A0A9P5E574_9HYPO</name>
<organism evidence="6 7">
    <name type="scientific">Fusarium agapanthi</name>
    <dbReference type="NCBI Taxonomy" id="1803897"/>
    <lineage>
        <taxon>Eukaryota</taxon>
        <taxon>Fungi</taxon>
        <taxon>Dikarya</taxon>
        <taxon>Ascomycota</taxon>
        <taxon>Pezizomycotina</taxon>
        <taxon>Sordariomycetes</taxon>
        <taxon>Hypocreomycetidae</taxon>
        <taxon>Hypocreales</taxon>
        <taxon>Nectriaceae</taxon>
        <taxon>Fusarium</taxon>
        <taxon>Fusarium fujikuroi species complex</taxon>
    </lineage>
</organism>
<dbReference type="EMBL" id="LUFC02000616">
    <property type="protein sequence ID" value="KAF4495696.1"/>
    <property type="molecule type" value="Genomic_DNA"/>
</dbReference>
<gene>
    <name evidence="6" type="ORF">FAGAP_8160</name>
</gene>
<evidence type="ECO:0000313" key="6">
    <source>
        <dbReference type="EMBL" id="KAF4495696.1"/>
    </source>
</evidence>
<sequence>MAIEVTDEVANKVARFAELLKWVKEPVNQTVNTIANEEEPKSSMYPELHKHVAKNLEEDGLEYTFRQNDQKVNIKQVHDTKVIGRFICRNRNCGFHRWFSNSIAIRIREYQGNEYNVKVYQQQCGRCKRHTRAELMELAYADRVAFHIKRWNGVDAEPPNIKVEPQSNHKKELCEGCKKGHCGDNREKKKKKKTVPIESENA</sequence>
<keyword evidence="7" id="KW-1185">Reference proteome</keyword>
<dbReference type="InterPro" id="IPR027377">
    <property type="entry name" value="ZAR1/RTP1-5-like_Znf-3CxxC"/>
</dbReference>